<gene>
    <name evidence="8" type="ORF">HZS54_25810</name>
</gene>
<dbReference type="PANTHER" id="PTHR33653">
    <property type="entry name" value="RIBONUCLEASE VAPC2"/>
    <property type="match status" value="1"/>
</dbReference>
<keyword evidence="5" id="KW-0460">Magnesium</keyword>
<feature type="domain" description="PIN" evidence="7">
    <location>
        <begin position="4"/>
        <end position="118"/>
    </location>
</feature>
<evidence type="ECO:0000256" key="2">
    <source>
        <dbReference type="ARBA" id="ARBA00022722"/>
    </source>
</evidence>
<evidence type="ECO:0000259" key="7">
    <source>
        <dbReference type="Pfam" id="PF01850"/>
    </source>
</evidence>
<dbReference type="GO" id="GO:0016787">
    <property type="term" value="F:hydrolase activity"/>
    <property type="evidence" value="ECO:0007669"/>
    <property type="project" value="UniProtKB-KW"/>
</dbReference>
<reference evidence="8 9" key="1">
    <citation type="submission" date="2020-07" db="EMBL/GenBank/DDBJ databases">
        <title>Halosimplex litoreum sp. nov. and Halosimplex rubrum sp. nov., isolated from different salt environments.</title>
        <authorList>
            <person name="Cui H."/>
        </authorList>
    </citation>
    <scope>NUCLEOTIDE SEQUENCE [LARGE SCALE GENOMIC DNA]</scope>
    <source>
        <strain evidence="8 9">R2</strain>
    </source>
</reference>
<keyword evidence="4" id="KW-0378">Hydrolase</keyword>
<evidence type="ECO:0000256" key="1">
    <source>
        <dbReference type="ARBA" id="ARBA00001946"/>
    </source>
</evidence>
<dbReference type="CDD" id="cd09881">
    <property type="entry name" value="PIN_VapC4-5_FitB-like"/>
    <property type="match status" value="1"/>
</dbReference>
<accession>A0A7D5TD07</accession>
<dbReference type="Pfam" id="PF01850">
    <property type="entry name" value="PIN"/>
    <property type="match status" value="1"/>
</dbReference>
<evidence type="ECO:0000256" key="6">
    <source>
        <dbReference type="ARBA" id="ARBA00038093"/>
    </source>
</evidence>
<dbReference type="SUPFAM" id="SSF88723">
    <property type="entry name" value="PIN domain-like"/>
    <property type="match status" value="1"/>
</dbReference>
<evidence type="ECO:0000313" key="9">
    <source>
        <dbReference type="Proteomes" id="UP000509346"/>
    </source>
</evidence>
<evidence type="ECO:0000256" key="4">
    <source>
        <dbReference type="ARBA" id="ARBA00022801"/>
    </source>
</evidence>
<dbReference type="Proteomes" id="UP000509346">
    <property type="component" value="Chromosome"/>
</dbReference>
<dbReference type="OrthoDB" id="147588at2157"/>
<evidence type="ECO:0000256" key="3">
    <source>
        <dbReference type="ARBA" id="ARBA00022723"/>
    </source>
</evidence>
<dbReference type="InterPro" id="IPR050556">
    <property type="entry name" value="Type_II_TA_system_RNase"/>
</dbReference>
<keyword evidence="2" id="KW-0540">Nuclease</keyword>
<dbReference type="AlphaFoldDB" id="A0A7D5TD07"/>
<dbReference type="EMBL" id="CP058909">
    <property type="protein sequence ID" value="QLH85110.1"/>
    <property type="molecule type" value="Genomic_DNA"/>
</dbReference>
<comment type="cofactor">
    <cofactor evidence="1">
        <name>Mg(2+)</name>
        <dbReference type="ChEBI" id="CHEBI:18420"/>
    </cofactor>
</comment>
<dbReference type="PANTHER" id="PTHR33653:SF1">
    <property type="entry name" value="RIBONUCLEASE VAPC2"/>
    <property type="match status" value="1"/>
</dbReference>
<dbReference type="Gene3D" id="3.40.50.1010">
    <property type="entry name" value="5'-nuclease"/>
    <property type="match status" value="1"/>
</dbReference>
<dbReference type="GO" id="GO:0046872">
    <property type="term" value="F:metal ion binding"/>
    <property type="evidence" value="ECO:0007669"/>
    <property type="project" value="UniProtKB-KW"/>
</dbReference>
<dbReference type="GO" id="GO:0004518">
    <property type="term" value="F:nuclease activity"/>
    <property type="evidence" value="ECO:0007669"/>
    <property type="project" value="UniProtKB-KW"/>
</dbReference>
<evidence type="ECO:0000256" key="5">
    <source>
        <dbReference type="ARBA" id="ARBA00022842"/>
    </source>
</evidence>
<name>A0A7D5TD07_9EURY</name>
<dbReference type="InterPro" id="IPR002716">
    <property type="entry name" value="PIN_dom"/>
</dbReference>
<organism evidence="8 9">
    <name type="scientific">Halosimplex pelagicum</name>
    <dbReference type="NCBI Taxonomy" id="869886"/>
    <lineage>
        <taxon>Archaea</taxon>
        <taxon>Methanobacteriati</taxon>
        <taxon>Methanobacteriota</taxon>
        <taxon>Stenosarchaea group</taxon>
        <taxon>Halobacteria</taxon>
        <taxon>Halobacteriales</taxon>
        <taxon>Haloarculaceae</taxon>
        <taxon>Halosimplex</taxon>
    </lineage>
</organism>
<keyword evidence="9" id="KW-1185">Reference proteome</keyword>
<keyword evidence="3" id="KW-0479">Metal-binding</keyword>
<proteinExistence type="inferred from homology"/>
<dbReference type="InterPro" id="IPR029060">
    <property type="entry name" value="PIN-like_dom_sf"/>
</dbReference>
<evidence type="ECO:0000313" key="8">
    <source>
        <dbReference type="EMBL" id="QLH85110.1"/>
    </source>
</evidence>
<comment type="similarity">
    <text evidence="6">Belongs to the PINc/VapC protein family.</text>
</comment>
<sequence>MLCLDNDVFRKYTTDPPDGNVVDYLAEHHDDPWGLPAVVLFEWLQVYESHDTIRTKRSQVDSVVDEVLPLDVAVEAANMRARLAATDTTLDLADLLIAATAREADATLVTANENDFDKPPIHELLDVDIVDT</sequence>
<protein>
    <submittedName>
        <fullName evidence="8">Type II toxin-antitoxin system VapC family toxin</fullName>
    </submittedName>
</protein>
<dbReference type="KEGG" id="hpel:HZS54_25810"/>